<dbReference type="PANTHER" id="PTHR47706:SF4">
    <property type="entry name" value="NMRA-LIKE DOMAIN-CONTAINING PROTEIN"/>
    <property type="match status" value="1"/>
</dbReference>
<dbReference type="Pfam" id="PF05368">
    <property type="entry name" value="NmrA"/>
    <property type="match status" value="1"/>
</dbReference>
<keyword evidence="6" id="KW-1185">Reference proteome</keyword>
<accession>A0A8H6CU48</accession>
<dbReference type="EMBL" id="JAAOAK010000049">
    <property type="protein sequence ID" value="KAF5693131.1"/>
    <property type="molecule type" value="Genomic_DNA"/>
</dbReference>
<evidence type="ECO:0000256" key="1">
    <source>
        <dbReference type="ARBA" id="ARBA00005725"/>
    </source>
</evidence>
<protein>
    <recommendedName>
        <fullName evidence="4">NmrA-like domain-containing protein</fullName>
    </recommendedName>
</protein>
<gene>
    <name evidence="5" type="ORF">FDENT_2273</name>
</gene>
<dbReference type="PANTHER" id="PTHR47706">
    <property type="entry name" value="NMRA-LIKE FAMILY PROTEIN"/>
    <property type="match status" value="1"/>
</dbReference>
<name>A0A8H6CU48_9HYPO</name>
<dbReference type="SUPFAM" id="SSF51735">
    <property type="entry name" value="NAD(P)-binding Rossmann-fold domains"/>
    <property type="match status" value="1"/>
</dbReference>
<dbReference type="InterPro" id="IPR051609">
    <property type="entry name" value="NmrA/Isoflavone_reductase-like"/>
</dbReference>
<dbReference type="Proteomes" id="UP000562682">
    <property type="component" value="Unassembled WGS sequence"/>
</dbReference>
<dbReference type="Gene3D" id="3.90.25.10">
    <property type="entry name" value="UDP-galactose 4-epimerase, domain 1"/>
    <property type="match status" value="1"/>
</dbReference>
<sequence>MAIVGIAGGSGGVGKTIVEHLQHHGAHKLFILGRKTPAESTPEAPTFLAVDYVNVEALAVLLEAHKIDTVVSAINLETEAGSQSQLNLIAAADRSRTTRRLIPSEFVTPIDEDNPSSGPGIGGWITNARALKQTSLEYIRISIGFFSDYWGMPHTKSNLKPFQFFLDMEKGIAVIPGSGNEKFSVTYSEDLARFIVRLIDTDEEWPECGFLSGSDISVNELIETAERIRGSKMEILYDPVDKLEQGDATLLWRPEEVPEDEFRALLAGLCRMIVAGACVLPNDDRRLDKLFPDVPLTSAEEIIAKAWGDKSFSA</sequence>
<dbReference type="InterPro" id="IPR036291">
    <property type="entry name" value="NAD(P)-bd_dom_sf"/>
</dbReference>
<evidence type="ECO:0000256" key="3">
    <source>
        <dbReference type="ARBA" id="ARBA00023002"/>
    </source>
</evidence>
<evidence type="ECO:0000313" key="6">
    <source>
        <dbReference type="Proteomes" id="UP000562682"/>
    </source>
</evidence>
<feature type="domain" description="NmrA-like" evidence="4">
    <location>
        <begin position="5"/>
        <end position="244"/>
    </location>
</feature>
<reference evidence="5 6" key="1">
    <citation type="submission" date="2020-05" db="EMBL/GenBank/DDBJ databases">
        <title>Identification and distribution of gene clusters putatively required for synthesis of sphingolipid metabolism inhibitors in phylogenetically diverse species of the filamentous fungus Fusarium.</title>
        <authorList>
            <person name="Kim H.-S."/>
            <person name="Busman M."/>
            <person name="Brown D.W."/>
            <person name="Divon H."/>
            <person name="Uhlig S."/>
            <person name="Proctor R.H."/>
        </authorList>
    </citation>
    <scope>NUCLEOTIDE SEQUENCE [LARGE SCALE GENOMIC DNA]</scope>
    <source>
        <strain evidence="5 6">NRRL 25311</strain>
    </source>
</reference>
<dbReference type="GO" id="GO:0016491">
    <property type="term" value="F:oxidoreductase activity"/>
    <property type="evidence" value="ECO:0007669"/>
    <property type="project" value="UniProtKB-KW"/>
</dbReference>
<comment type="similarity">
    <text evidence="1">Belongs to the NmrA-type oxidoreductase family. Isoflavone reductase subfamily.</text>
</comment>
<comment type="caution">
    <text evidence="5">The sequence shown here is derived from an EMBL/GenBank/DDBJ whole genome shotgun (WGS) entry which is preliminary data.</text>
</comment>
<dbReference type="Gene3D" id="3.40.50.720">
    <property type="entry name" value="NAD(P)-binding Rossmann-like Domain"/>
    <property type="match status" value="1"/>
</dbReference>
<evidence type="ECO:0000259" key="4">
    <source>
        <dbReference type="Pfam" id="PF05368"/>
    </source>
</evidence>
<keyword evidence="3" id="KW-0560">Oxidoreductase</keyword>
<organism evidence="5 6">
    <name type="scientific">Fusarium denticulatum</name>
    <dbReference type="NCBI Taxonomy" id="48507"/>
    <lineage>
        <taxon>Eukaryota</taxon>
        <taxon>Fungi</taxon>
        <taxon>Dikarya</taxon>
        <taxon>Ascomycota</taxon>
        <taxon>Pezizomycotina</taxon>
        <taxon>Sordariomycetes</taxon>
        <taxon>Hypocreomycetidae</taxon>
        <taxon>Hypocreales</taxon>
        <taxon>Nectriaceae</taxon>
        <taxon>Fusarium</taxon>
        <taxon>Fusarium fujikuroi species complex</taxon>
    </lineage>
</organism>
<proteinExistence type="inferred from homology"/>
<dbReference type="AlphaFoldDB" id="A0A8H6CU48"/>
<evidence type="ECO:0000313" key="5">
    <source>
        <dbReference type="EMBL" id="KAF5693131.1"/>
    </source>
</evidence>
<keyword evidence="2" id="KW-0521">NADP</keyword>
<evidence type="ECO:0000256" key="2">
    <source>
        <dbReference type="ARBA" id="ARBA00022857"/>
    </source>
</evidence>
<dbReference type="InterPro" id="IPR008030">
    <property type="entry name" value="NmrA-like"/>
</dbReference>